<evidence type="ECO:0000256" key="1">
    <source>
        <dbReference type="SAM" id="MobiDB-lite"/>
    </source>
</evidence>
<feature type="region of interest" description="Disordered" evidence="1">
    <location>
        <begin position="1"/>
        <end position="20"/>
    </location>
</feature>
<sequence length="82" mass="9131">MEGDYEESIEIRRSGGQLTSDDGEYSFDAVAVEKRKRAKAHCEIFSNQPELQRSVRREVSAALNHSSEGREGLSKNGSQLCV</sequence>
<reference evidence="2 3" key="1">
    <citation type="submission" date="2021-07" db="EMBL/GenBank/DDBJ databases">
        <title>The Aristolochia fimbriata genome: insights into angiosperm evolution, floral development and chemical biosynthesis.</title>
        <authorList>
            <person name="Jiao Y."/>
        </authorList>
    </citation>
    <scope>NUCLEOTIDE SEQUENCE [LARGE SCALE GENOMIC DNA]</scope>
    <source>
        <strain evidence="2">IBCAS-2021</strain>
        <tissue evidence="2">Leaf</tissue>
    </source>
</reference>
<protein>
    <submittedName>
        <fullName evidence="2">Uncharacterized protein</fullName>
    </submittedName>
</protein>
<dbReference type="AlphaFoldDB" id="A0AAV7E9P9"/>
<name>A0AAV7E9P9_ARIFI</name>
<gene>
    <name evidence="2" type="ORF">H6P81_015891</name>
</gene>
<evidence type="ECO:0000313" key="2">
    <source>
        <dbReference type="EMBL" id="KAG9444551.1"/>
    </source>
</evidence>
<keyword evidence="3" id="KW-1185">Reference proteome</keyword>
<comment type="caution">
    <text evidence="2">The sequence shown here is derived from an EMBL/GenBank/DDBJ whole genome shotgun (WGS) entry which is preliminary data.</text>
</comment>
<feature type="region of interest" description="Disordered" evidence="1">
    <location>
        <begin position="56"/>
        <end position="82"/>
    </location>
</feature>
<dbReference type="EMBL" id="JAINDJ010000006">
    <property type="protein sequence ID" value="KAG9444551.1"/>
    <property type="molecule type" value="Genomic_DNA"/>
</dbReference>
<proteinExistence type="predicted"/>
<evidence type="ECO:0000313" key="3">
    <source>
        <dbReference type="Proteomes" id="UP000825729"/>
    </source>
</evidence>
<organism evidence="2 3">
    <name type="scientific">Aristolochia fimbriata</name>
    <name type="common">White veined hardy Dutchman's pipe vine</name>
    <dbReference type="NCBI Taxonomy" id="158543"/>
    <lineage>
        <taxon>Eukaryota</taxon>
        <taxon>Viridiplantae</taxon>
        <taxon>Streptophyta</taxon>
        <taxon>Embryophyta</taxon>
        <taxon>Tracheophyta</taxon>
        <taxon>Spermatophyta</taxon>
        <taxon>Magnoliopsida</taxon>
        <taxon>Magnoliidae</taxon>
        <taxon>Piperales</taxon>
        <taxon>Aristolochiaceae</taxon>
        <taxon>Aristolochia</taxon>
    </lineage>
</organism>
<accession>A0AAV7E9P9</accession>
<dbReference type="Proteomes" id="UP000825729">
    <property type="component" value="Unassembled WGS sequence"/>
</dbReference>